<evidence type="ECO:0000259" key="2">
    <source>
        <dbReference type="Pfam" id="PF01569"/>
    </source>
</evidence>
<evidence type="ECO:0000256" key="1">
    <source>
        <dbReference type="SAM" id="Phobius"/>
    </source>
</evidence>
<comment type="caution">
    <text evidence="3">The sequence shown here is derived from an EMBL/GenBank/DDBJ whole genome shotgun (WGS) entry which is preliminary data.</text>
</comment>
<dbReference type="AlphaFoldDB" id="A0A5A7MBM2"/>
<sequence>MTAMKSSAPSLPLPPLRRASAPALLSWTVIALTCILAWDMSSLDMPMAHWFGSSQGFALQNDWFMVNIAHEGARKLAWAIVMGLSLMIWWPIGWMRKVSYPRRIQLVVGALVSLIIMALMKRISVTSCPWDLADFGGVGHYVSHWAWGVIDGGGGHCFPAGHASAGFAFISGYFALRHDLPRAARLWLATALVAGFALGLAQQMRGAHFMSHTLWTAWLCWTASWFCDLLTTRRLAHQAPADAALSPDELLAQD</sequence>
<dbReference type="EMBL" id="BKBW01000003">
    <property type="protein sequence ID" value="GEQ75237.1"/>
    <property type="molecule type" value="Genomic_DNA"/>
</dbReference>
<feature type="transmembrane region" description="Helical" evidence="1">
    <location>
        <begin position="184"/>
        <end position="201"/>
    </location>
</feature>
<gene>
    <name evidence="3" type="ORF">CTTA_2242</name>
</gene>
<dbReference type="SUPFAM" id="SSF48317">
    <property type="entry name" value="Acid phosphatase/Vanadium-dependent haloperoxidase"/>
    <property type="match status" value="1"/>
</dbReference>
<dbReference type="Pfam" id="PF01569">
    <property type="entry name" value="PAP2"/>
    <property type="match status" value="1"/>
</dbReference>
<feature type="domain" description="Phosphatidic acid phosphatase type 2/haloperoxidase" evidence="2">
    <location>
        <begin position="105"/>
        <end position="227"/>
    </location>
</feature>
<dbReference type="InterPro" id="IPR000326">
    <property type="entry name" value="PAP2/HPO"/>
</dbReference>
<feature type="transmembrane region" description="Helical" evidence="1">
    <location>
        <begin position="76"/>
        <end position="94"/>
    </location>
</feature>
<feature type="transmembrane region" description="Helical" evidence="1">
    <location>
        <begin position="106"/>
        <end position="125"/>
    </location>
</feature>
<dbReference type="CDD" id="cd03396">
    <property type="entry name" value="PAP2_like_6"/>
    <property type="match status" value="1"/>
</dbReference>
<accession>A0A5A7MBM2</accession>
<protein>
    <recommendedName>
        <fullName evidence="2">Phosphatidic acid phosphatase type 2/haloperoxidase domain-containing protein</fullName>
    </recommendedName>
</protein>
<name>A0A5A7MBM2_COMTE</name>
<dbReference type="InterPro" id="IPR036938">
    <property type="entry name" value="PAP2/HPO_sf"/>
</dbReference>
<organism evidence="3 4">
    <name type="scientific">Comamonas testosteroni</name>
    <name type="common">Pseudomonas testosteroni</name>
    <dbReference type="NCBI Taxonomy" id="285"/>
    <lineage>
        <taxon>Bacteria</taxon>
        <taxon>Pseudomonadati</taxon>
        <taxon>Pseudomonadota</taxon>
        <taxon>Betaproteobacteria</taxon>
        <taxon>Burkholderiales</taxon>
        <taxon>Comamonadaceae</taxon>
        <taxon>Comamonas</taxon>
    </lineage>
</organism>
<evidence type="ECO:0000313" key="4">
    <source>
        <dbReference type="Proteomes" id="UP000323105"/>
    </source>
</evidence>
<keyword evidence="1" id="KW-0472">Membrane</keyword>
<keyword evidence="1" id="KW-0812">Transmembrane</keyword>
<keyword evidence="1" id="KW-1133">Transmembrane helix</keyword>
<reference evidence="3 4" key="1">
    <citation type="journal article" date="2019" name="Microbiol. Resour. Announc.">
        <title>Draft Genome Sequence of Comamonas testosteroni TA441, a Bacterium That Has a Cryptic Phenol Degradation Gene Cluster.</title>
        <authorList>
            <person name="Arai H."/>
            <person name="Ishii M."/>
        </authorList>
    </citation>
    <scope>NUCLEOTIDE SEQUENCE [LARGE SCALE GENOMIC DNA]</scope>
    <source>
        <strain evidence="3 4">TA441</strain>
    </source>
</reference>
<dbReference type="Proteomes" id="UP000323105">
    <property type="component" value="Unassembled WGS sequence"/>
</dbReference>
<evidence type="ECO:0000313" key="3">
    <source>
        <dbReference type="EMBL" id="GEQ75237.1"/>
    </source>
</evidence>
<proteinExistence type="predicted"/>
<feature type="transmembrane region" description="Helical" evidence="1">
    <location>
        <begin position="21"/>
        <end position="38"/>
    </location>
</feature>